<dbReference type="Proteomes" id="UP001153709">
    <property type="component" value="Chromosome 3"/>
</dbReference>
<evidence type="ECO:0000313" key="6">
    <source>
        <dbReference type="Proteomes" id="UP001153709"/>
    </source>
</evidence>
<dbReference type="InterPro" id="IPR036322">
    <property type="entry name" value="WD40_repeat_dom_sf"/>
</dbReference>
<feature type="compositionally biased region" description="Polar residues" evidence="4">
    <location>
        <begin position="488"/>
        <end position="497"/>
    </location>
</feature>
<organism evidence="5 6">
    <name type="scientific">Diabrotica balteata</name>
    <name type="common">Banded cucumber beetle</name>
    <dbReference type="NCBI Taxonomy" id="107213"/>
    <lineage>
        <taxon>Eukaryota</taxon>
        <taxon>Metazoa</taxon>
        <taxon>Ecdysozoa</taxon>
        <taxon>Arthropoda</taxon>
        <taxon>Hexapoda</taxon>
        <taxon>Insecta</taxon>
        <taxon>Pterygota</taxon>
        <taxon>Neoptera</taxon>
        <taxon>Endopterygota</taxon>
        <taxon>Coleoptera</taxon>
        <taxon>Polyphaga</taxon>
        <taxon>Cucujiformia</taxon>
        <taxon>Chrysomeloidea</taxon>
        <taxon>Chrysomelidae</taxon>
        <taxon>Galerucinae</taxon>
        <taxon>Diabroticina</taxon>
        <taxon>Diabroticites</taxon>
        <taxon>Diabrotica</taxon>
    </lineage>
</organism>
<accession>A0A9N9SZT6</accession>
<evidence type="ECO:0008006" key="7">
    <source>
        <dbReference type="Google" id="ProtNLM"/>
    </source>
</evidence>
<dbReference type="GO" id="GO:0080008">
    <property type="term" value="C:Cul4-RING E3 ubiquitin ligase complex"/>
    <property type="evidence" value="ECO:0007669"/>
    <property type="project" value="TreeGrafter"/>
</dbReference>
<feature type="compositionally biased region" description="Basic and acidic residues" evidence="4">
    <location>
        <begin position="498"/>
        <end position="511"/>
    </location>
</feature>
<protein>
    <recommendedName>
        <fullName evidence="7">DDB1-and CUL4-associated factor 6</fullName>
    </recommendedName>
</protein>
<reference evidence="5" key="1">
    <citation type="submission" date="2022-01" db="EMBL/GenBank/DDBJ databases">
        <authorList>
            <person name="King R."/>
        </authorList>
    </citation>
    <scope>NUCLEOTIDE SEQUENCE</scope>
</reference>
<dbReference type="Pfam" id="PF00400">
    <property type="entry name" value="WD40"/>
    <property type="match status" value="2"/>
</dbReference>
<dbReference type="PANTHER" id="PTHR15574:SF39">
    <property type="entry name" value="DDB1- AND CUL4-ASSOCIATED FACTOR 6"/>
    <property type="match status" value="1"/>
</dbReference>
<feature type="compositionally biased region" description="Basic and acidic residues" evidence="4">
    <location>
        <begin position="316"/>
        <end position="333"/>
    </location>
</feature>
<keyword evidence="1 3" id="KW-0853">WD repeat</keyword>
<dbReference type="SMART" id="SM00320">
    <property type="entry name" value="WD40"/>
    <property type="match status" value="7"/>
</dbReference>
<feature type="compositionally biased region" description="Polar residues" evidence="4">
    <location>
        <begin position="393"/>
        <end position="412"/>
    </location>
</feature>
<keyword evidence="6" id="KW-1185">Reference proteome</keyword>
<sequence length="700" mass="79192">MYSKRNSVFRDIYNRQYDYKLSTLFRSTKDDENFVQRLGLIKKLQIHMGCVNTICWNDSGEYLLSGSDDQHLVITHGHKYNVVADYYTSHHANIFSAKFLPCTNDRQIISCSGDGLIIHTDLNRAQDSSDAQFNCHAGTTTYEVITVPNEPYSFLSCGEDGSVRYFDLRVKSSCHKARCRDDILISCQRAVTALALSPISSDHLAIGCADSSVRVYDRRYLRRGDQLLAQPFCTFVAPHFENERHYRITSLSYSRDGQDMLVSYSSNYLYLFNVLNNSAVHLRKPIKKPSPWDKIKAVTGKRERISSPIPVRRLRLRGDWSDTGPDARPERDNSSSSASIGQARPQLQATLMQRMTDVLSRMLNDPMTRAALSAGGEDSVDADENAPRHLDNRNQNPEEGSSMETDQEQGSSDRPPVQDCQPNPDGPRAGITSHLHTHLIALRDLREGFINQHGAEPSVSFRYSQQSTSNSTISLRVNNRSFFEENPPTASTVPSTSERGRRDRTEKREETNAEVDLDYEDEEDAVPDALGGGSGKSNEEEDDKQHVFEAEMKMKYMGHRNSRTMIKEATFWGDDYVMSGSDCGHVFIWNRHTAELKMLLQADQHVVNCLQPHPTLPLLATSGIDHDVKLWAPILEESSFDERVASELINRNAIMLEETRDTITVPASFMIRMLACLNQIRRGARNRTTTRRTEGESEES</sequence>
<evidence type="ECO:0000256" key="3">
    <source>
        <dbReference type="PROSITE-ProRule" id="PRU00221"/>
    </source>
</evidence>
<dbReference type="InterPro" id="IPR015943">
    <property type="entry name" value="WD40/YVTN_repeat-like_dom_sf"/>
</dbReference>
<evidence type="ECO:0000256" key="4">
    <source>
        <dbReference type="SAM" id="MobiDB-lite"/>
    </source>
</evidence>
<evidence type="ECO:0000313" key="5">
    <source>
        <dbReference type="EMBL" id="CAG9831584.1"/>
    </source>
</evidence>
<dbReference type="Gene3D" id="2.130.10.10">
    <property type="entry name" value="YVTN repeat-like/Quinoprotein amine dehydrogenase"/>
    <property type="match status" value="2"/>
</dbReference>
<dbReference type="GO" id="GO:0045944">
    <property type="term" value="P:positive regulation of transcription by RNA polymerase II"/>
    <property type="evidence" value="ECO:0007669"/>
    <property type="project" value="TreeGrafter"/>
</dbReference>
<name>A0A9N9SZT6_DIABA</name>
<gene>
    <name evidence="5" type="ORF">DIABBA_LOCUS5163</name>
</gene>
<dbReference type="PANTHER" id="PTHR15574">
    <property type="entry name" value="WD REPEAT DOMAIN-CONTAINING FAMILY"/>
    <property type="match status" value="1"/>
</dbReference>
<dbReference type="AlphaFoldDB" id="A0A9N9SZT6"/>
<dbReference type="SUPFAM" id="SSF50978">
    <property type="entry name" value="WD40 repeat-like"/>
    <property type="match status" value="1"/>
</dbReference>
<evidence type="ECO:0000256" key="1">
    <source>
        <dbReference type="ARBA" id="ARBA00022574"/>
    </source>
</evidence>
<dbReference type="GO" id="GO:0005737">
    <property type="term" value="C:cytoplasm"/>
    <property type="evidence" value="ECO:0007669"/>
    <property type="project" value="TreeGrafter"/>
</dbReference>
<feature type="region of interest" description="Disordered" evidence="4">
    <location>
        <begin position="479"/>
        <end position="542"/>
    </location>
</feature>
<dbReference type="PROSITE" id="PS50082">
    <property type="entry name" value="WD_REPEATS_2"/>
    <property type="match status" value="1"/>
</dbReference>
<feature type="repeat" description="WD" evidence="3">
    <location>
        <begin position="600"/>
        <end position="631"/>
    </location>
</feature>
<dbReference type="EMBL" id="OU898278">
    <property type="protein sequence ID" value="CAG9831584.1"/>
    <property type="molecule type" value="Genomic_DNA"/>
</dbReference>
<feature type="region of interest" description="Disordered" evidence="4">
    <location>
        <begin position="316"/>
        <end position="344"/>
    </location>
</feature>
<feature type="region of interest" description="Disordered" evidence="4">
    <location>
        <begin position="372"/>
        <end position="431"/>
    </location>
</feature>
<feature type="compositionally biased region" description="Acidic residues" evidence="4">
    <location>
        <begin position="512"/>
        <end position="526"/>
    </location>
</feature>
<keyword evidence="2" id="KW-0677">Repeat</keyword>
<dbReference type="OrthoDB" id="4869960at2759"/>
<evidence type="ECO:0000256" key="2">
    <source>
        <dbReference type="ARBA" id="ARBA00022737"/>
    </source>
</evidence>
<feature type="compositionally biased region" description="Polar residues" evidence="4">
    <location>
        <begin position="334"/>
        <end position="344"/>
    </location>
</feature>
<dbReference type="InterPro" id="IPR001680">
    <property type="entry name" value="WD40_rpt"/>
</dbReference>
<dbReference type="InterPro" id="IPR045151">
    <property type="entry name" value="DCAF8"/>
</dbReference>
<proteinExistence type="predicted"/>